<keyword evidence="2" id="KW-0472">Membrane</keyword>
<evidence type="ECO:0000313" key="5">
    <source>
        <dbReference type="Proteomes" id="UP000313231"/>
    </source>
</evidence>
<dbReference type="EMBL" id="VDMP01000025">
    <property type="protein sequence ID" value="TNM38640.1"/>
    <property type="molecule type" value="Genomic_DNA"/>
</dbReference>
<gene>
    <name evidence="4" type="ORF">FHP29_15570</name>
</gene>
<dbReference type="AlphaFoldDB" id="A0A5C4VS56"/>
<sequence length="359" mass="36348">MTNAGWYPDPAGAPDTFRYWDGQAWSQMTTTQPSGGARPAESPASPPPAAPTQYGAVPTPPPPPAAPGPYAPQPPPPGQGGYAGYGGSGGYGGYGQPQQWSPTPGAGGSGGGNKTIVIVIAAVVALVLLGVGGFFGVRALVGDDGDRQADDDSSQGQRSDESGEPGPSEESSSTVEPTGIQCTGGSPAPSEDPAPAAPQLTGGGLSIPRQASYELATGDQVAFAFADAFVLQYTNVEEKWISLTGVGGLPRANGFDDVATAAEIVMQCLTGSDSVYRGFTGRTDKTNEAITVDGKPAHRITAEVRVTDPEITVEGDLTDVVVVDTGDPAAYGLYIGMAALGHDDLISANEAVIGEIKVG</sequence>
<dbReference type="OrthoDB" id="5065474at2"/>
<accession>A0A5C4VS56</accession>
<feature type="compositionally biased region" description="Low complexity" evidence="1">
    <location>
        <begin position="33"/>
        <end position="43"/>
    </location>
</feature>
<dbReference type="InterPro" id="IPR018929">
    <property type="entry name" value="DUF2510"/>
</dbReference>
<reference evidence="4 5" key="1">
    <citation type="journal article" date="2016" name="Int. J. Syst. Evol. Microbiol.">
        <title>Nocardioides albidus sp. nov., an actinobacterium isolated from garden soil.</title>
        <authorList>
            <person name="Singh H."/>
            <person name="Du J."/>
            <person name="Trinh H."/>
            <person name="Won K."/>
            <person name="Yang J.E."/>
            <person name="Yin C."/>
            <person name="Kook M."/>
            <person name="Yi T.H."/>
        </authorList>
    </citation>
    <scope>NUCLEOTIDE SEQUENCE [LARGE SCALE GENOMIC DNA]</scope>
    <source>
        <strain evidence="4 5">CCTCC AB 2015297</strain>
    </source>
</reference>
<name>A0A5C4VS56_9ACTN</name>
<keyword evidence="2" id="KW-1133">Transmembrane helix</keyword>
<organism evidence="4 5">
    <name type="scientific">Nocardioides albidus</name>
    <dbReference type="NCBI Taxonomy" id="1517589"/>
    <lineage>
        <taxon>Bacteria</taxon>
        <taxon>Bacillati</taxon>
        <taxon>Actinomycetota</taxon>
        <taxon>Actinomycetes</taxon>
        <taxon>Propionibacteriales</taxon>
        <taxon>Nocardioidaceae</taxon>
        <taxon>Nocardioides</taxon>
    </lineage>
</organism>
<feature type="region of interest" description="Disordered" evidence="1">
    <location>
        <begin position="1"/>
        <end position="109"/>
    </location>
</feature>
<keyword evidence="2" id="KW-0812">Transmembrane</keyword>
<feature type="compositionally biased region" description="Gly residues" evidence="1">
    <location>
        <begin position="79"/>
        <end position="95"/>
    </location>
</feature>
<feature type="compositionally biased region" description="Low complexity" evidence="1">
    <location>
        <begin position="164"/>
        <end position="179"/>
    </location>
</feature>
<feature type="compositionally biased region" description="Pro residues" evidence="1">
    <location>
        <begin position="58"/>
        <end position="78"/>
    </location>
</feature>
<proteinExistence type="predicted"/>
<protein>
    <submittedName>
        <fullName evidence="4">DUF2510 domain-containing protein</fullName>
    </submittedName>
</protein>
<evidence type="ECO:0000313" key="4">
    <source>
        <dbReference type="EMBL" id="TNM38640.1"/>
    </source>
</evidence>
<keyword evidence="5" id="KW-1185">Reference proteome</keyword>
<evidence type="ECO:0000256" key="2">
    <source>
        <dbReference type="SAM" id="Phobius"/>
    </source>
</evidence>
<dbReference type="Pfam" id="PF10708">
    <property type="entry name" value="DUF2510"/>
    <property type="match status" value="1"/>
</dbReference>
<feature type="transmembrane region" description="Helical" evidence="2">
    <location>
        <begin position="116"/>
        <end position="137"/>
    </location>
</feature>
<feature type="region of interest" description="Disordered" evidence="1">
    <location>
        <begin position="145"/>
        <end position="203"/>
    </location>
</feature>
<evidence type="ECO:0000259" key="3">
    <source>
        <dbReference type="Pfam" id="PF10708"/>
    </source>
</evidence>
<comment type="caution">
    <text evidence="4">The sequence shown here is derived from an EMBL/GenBank/DDBJ whole genome shotgun (WGS) entry which is preliminary data.</text>
</comment>
<evidence type="ECO:0000256" key="1">
    <source>
        <dbReference type="SAM" id="MobiDB-lite"/>
    </source>
</evidence>
<dbReference type="RefSeq" id="WP_139623752.1">
    <property type="nucleotide sequence ID" value="NZ_VDMP01000025.1"/>
</dbReference>
<dbReference type="Proteomes" id="UP000313231">
    <property type="component" value="Unassembled WGS sequence"/>
</dbReference>
<feature type="domain" description="DUF2510" evidence="3">
    <location>
        <begin position="4"/>
        <end position="35"/>
    </location>
</feature>